<name>A0ACC0BTS7_CATRO</name>
<dbReference type="Proteomes" id="UP001060085">
    <property type="component" value="Linkage Group LG02"/>
</dbReference>
<accession>A0ACC0BTS7</accession>
<proteinExistence type="predicted"/>
<gene>
    <name evidence="1" type="ORF">M9H77_07025</name>
</gene>
<evidence type="ECO:0000313" key="2">
    <source>
        <dbReference type="Proteomes" id="UP001060085"/>
    </source>
</evidence>
<comment type="caution">
    <text evidence="1">The sequence shown here is derived from an EMBL/GenBank/DDBJ whole genome shotgun (WGS) entry which is preliminary data.</text>
</comment>
<keyword evidence="2" id="KW-1185">Reference proteome</keyword>
<reference evidence="2" key="1">
    <citation type="journal article" date="2023" name="Nat. Plants">
        <title>Single-cell RNA sequencing provides a high-resolution roadmap for understanding the multicellular compartmentation of specialized metabolism.</title>
        <authorList>
            <person name="Sun S."/>
            <person name="Shen X."/>
            <person name="Li Y."/>
            <person name="Li Y."/>
            <person name="Wang S."/>
            <person name="Li R."/>
            <person name="Zhang H."/>
            <person name="Shen G."/>
            <person name="Guo B."/>
            <person name="Wei J."/>
            <person name="Xu J."/>
            <person name="St-Pierre B."/>
            <person name="Chen S."/>
            <person name="Sun C."/>
        </authorList>
    </citation>
    <scope>NUCLEOTIDE SEQUENCE [LARGE SCALE GENOMIC DNA]</scope>
</reference>
<organism evidence="1 2">
    <name type="scientific">Catharanthus roseus</name>
    <name type="common">Madagascar periwinkle</name>
    <name type="synonym">Vinca rosea</name>
    <dbReference type="NCBI Taxonomy" id="4058"/>
    <lineage>
        <taxon>Eukaryota</taxon>
        <taxon>Viridiplantae</taxon>
        <taxon>Streptophyta</taxon>
        <taxon>Embryophyta</taxon>
        <taxon>Tracheophyta</taxon>
        <taxon>Spermatophyta</taxon>
        <taxon>Magnoliopsida</taxon>
        <taxon>eudicotyledons</taxon>
        <taxon>Gunneridae</taxon>
        <taxon>Pentapetalae</taxon>
        <taxon>asterids</taxon>
        <taxon>lamiids</taxon>
        <taxon>Gentianales</taxon>
        <taxon>Apocynaceae</taxon>
        <taxon>Rauvolfioideae</taxon>
        <taxon>Vinceae</taxon>
        <taxon>Catharanthinae</taxon>
        <taxon>Catharanthus</taxon>
    </lineage>
</organism>
<protein>
    <submittedName>
        <fullName evidence="1">Uncharacterized protein</fullName>
    </submittedName>
</protein>
<evidence type="ECO:0000313" key="1">
    <source>
        <dbReference type="EMBL" id="KAI5676075.1"/>
    </source>
</evidence>
<dbReference type="EMBL" id="CM044702">
    <property type="protein sequence ID" value="KAI5676075.1"/>
    <property type="molecule type" value="Genomic_DNA"/>
</dbReference>
<sequence>MAHQTTSIVTKQDSTAVEKHVPPKVTENTLIQTSKANELTFQQWRKSKIHRLGASEPRPPCKSHKFDISLSIDSKIFEVDETVAKQSVTIEYLIEDKLTSTDPFVIPNIFGDILAKIIEYCKRVATQPPSGKNDAELKAFVSELVNDNEQTLFGLLVTADYLAIKGLLSLAYEEFLYLIKCKDPAHIRRLFNITPEFLPEEEERMRSANL</sequence>